<evidence type="ECO:0000256" key="1">
    <source>
        <dbReference type="SAM" id="SignalP"/>
    </source>
</evidence>
<dbReference type="GO" id="GO:0051213">
    <property type="term" value="F:dioxygenase activity"/>
    <property type="evidence" value="ECO:0007669"/>
    <property type="project" value="UniProtKB-KW"/>
</dbReference>
<dbReference type="AlphaFoldDB" id="A0A7W9AFB4"/>
<feature type="chain" id="PRO_5030976492" evidence="1">
    <location>
        <begin position="26"/>
        <end position="170"/>
    </location>
</feature>
<proteinExistence type="predicted"/>
<dbReference type="GO" id="GO:0016829">
    <property type="term" value="F:lyase activity"/>
    <property type="evidence" value="ECO:0007669"/>
    <property type="project" value="UniProtKB-KW"/>
</dbReference>
<organism evidence="3 4">
    <name type="scientific">Sphingobium boeckii</name>
    <dbReference type="NCBI Taxonomy" id="1082345"/>
    <lineage>
        <taxon>Bacteria</taxon>
        <taxon>Pseudomonadati</taxon>
        <taxon>Pseudomonadota</taxon>
        <taxon>Alphaproteobacteria</taxon>
        <taxon>Sphingomonadales</taxon>
        <taxon>Sphingomonadaceae</taxon>
        <taxon>Sphingobium</taxon>
    </lineage>
</organism>
<comment type="caution">
    <text evidence="3">The sequence shown here is derived from an EMBL/GenBank/DDBJ whole genome shotgun (WGS) entry which is preliminary data.</text>
</comment>
<name>A0A7W9AFB4_9SPHN</name>
<keyword evidence="1" id="KW-0732">Signal</keyword>
<protein>
    <submittedName>
        <fullName evidence="3">Catechol 2,3-dioxygenase-like lactoylglutathione lyase family enzyme</fullName>
    </submittedName>
</protein>
<evidence type="ECO:0000313" key="3">
    <source>
        <dbReference type="EMBL" id="MBB5684523.1"/>
    </source>
</evidence>
<dbReference type="SUPFAM" id="SSF54593">
    <property type="entry name" value="Glyoxalase/Bleomycin resistance protein/Dihydroxybiphenyl dioxygenase"/>
    <property type="match status" value="1"/>
</dbReference>
<dbReference type="InterPro" id="IPR029068">
    <property type="entry name" value="Glyas_Bleomycin-R_OHBP_Dase"/>
</dbReference>
<dbReference type="EMBL" id="JACIJC010000001">
    <property type="protein sequence ID" value="MBB5684523.1"/>
    <property type="molecule type" value="Genomic_DNA"/>
</dbReference>
<feature type="domain" description="VOC" evidence="2">
    <location>
        <begin position="39"/>
        <end position="165"/>
    </location>
</feature>
<dbReference type="Proteomes" id="UP000549617">
    <property type="component" value="Unassembled WGS sequence"/>
</dbReference>
<dbReference type="Gene3D" id="3.10.180.10">
    <property type="entry name" value="2,3-Dihydroxybiphenyl 1,2-Dioxygenase, domain 1"/>
    <property type="match status" value="1"/>
</dbReference>
<sequence>MMNCNRVLAIALTGFYMLAASELAAQEPAAAPPQTSQVALDMMGTGLRVADLTQSLRFFRDGLGMREVTRFSTKDFDEVVLGFGDGSNAPPIFLLQSRDSKAKAVRRPIVKGDKIILAVADISPMAARLAAMGYAPEPISRDAKSGVQQIFVADPDGHRFEIVQRAPMQR</sequence>
<dbReference type="CDD" id="cd06587">
    <property type="entry name" value="VOC"/>
    <property type="match status" value="1"/>
</dbReference>
<reference evidence="3 4" key="1">
    <citation type="submission" date="2020-08" db="EMBL/GenBank/DDBJ databases">
        <title>Genomic Encyclopedia of Type Strains, Phase IV (KMG-IV): sequencing the most valuable type-strain genomes for metagenomic binning, comparative biology and taxonomic classification.</title>
        <authorList>
            <person name="Goeker M."/>
        </authorList>
    </citation>
    <scope>NUCLEOTIDE SEQUENCE [LARGE SCALE GENOMIC DNA]</scope>
    <source>
        <strain evidence="3 4">DSM 25079</strain>
    </source>
</reference>
<keyword evidence="3" id="KW-0456">Lyase</keyword>
<dbReference type="PROSITE" id="PS51819">
    <property type="entry name" value="VOC"/>
    <property type="match status" value="1"/>
</dbReference>
<gene>
    <name evidence="3" type="ORF">FHS49_000514</name>
</gene>
<dbReference type="Pfam" id="PF00903">
    <property type="entry name" value="Glyoxalase"/>
    <property type="match status" value="1"/>
</dbReference>
<feature type="signal peptide" evidence="1">
    <location>
        <begin position="1"/>
        <end position="25"/>
    </location>
</feature>
<keyword evidence="4" id="KW-1185">Reference proteome</keyword>
<evidence type="ECO:0000313" key="4">
    <source>
        <dbReference type="Proteomes" id="UP000549617"/>
    </source>
</evidence>
<dbReference type="InterPro" id="IPR037523">
    <property type="entry name" value="VOC_core"/>
</dbReference>
<keyword evidence="3" id="KW-0223">Dioxygenase</keyword>
<accession>A0A7W9AFB4</accession>
<dbReference type="InterPro" id="IPR004360">
    <property type="entry name" value="Glyas_Fos-R_dOase_dom"/>
</dbReference>
<evidence type="ECO:0000259" key="2">
    <source>
        <dbReference type="PROSITE" id="PS51819"/>
    </source>
</evidence>
<keyword evidence="3" id="KW-0560">Oxidoreductase</keyword>
<dbReference type="RefSeq" id="WP_184014921.1">
    <property type="nucleotide sequence ID" value="NZ_JACIJC010000001.1"/>
</dbReference>